<gene>
    <name evidence="1" type="ORF">HYC85_028807</name>
</gene>
<protein>
    <submittedName>
        <fullName evidence="1">Uncharacterized protein</fullName>
    </submittedName>
</protein>
<accession>A0A7J7G062</accession>
<proteinExistence type="predicted"/>
<evidence type="ECO:0000313" key="2">
    <source>
        <dbReference type="Proteomes" id="UP000593564"/>
    </source>
</evidence>
<organism evidence="1 2">
    <name type="scientific">Camellia sinensis</name>
    <name type="common">Tea plant</name>
    <name type="synonym">Thea sinensis</name>
    <dbReference type="NCBI Taxonomy" id="4442"/>
    <lineage>
        <taxon>Eukaryota</taxon>
        <taxon>Viridiplantae</taxon>
        <taxon>Streptophyta</taxon>
        <taxon>Embryophyta</taxon>
        <taxon>Tracheophyta</taxon>
        <taxon>Spermatophyta</taxon>
        <taxon>Magnoliopsida</taxon>
        <taxon>eudicotyledons</taxon>
        <taxon>Gunneridae</taxon>
        <taxon>Pentapetalae</taxon>
        <taxon>asterids</taxon>
        <taxon>Ericales</taxon>
        <taxon>Theaceae</taxon>
        <taxon>Camellia</taxon>
    </lineage>
</organism>
<evidence type="ECO:0000313" key="1">
    <source>
        <dbReference type="EMBL" id="KAF5932636.1"/>
    </source>
</evidence>
<reference evidence="2" key="1">
    <citation type="journal article" date="2020" name="Nat. Commun.">
        <title>Genome assembly of wild tea tree DASZ reveals pedigree and selection history of tea varieties.</title>
        <authorList>
            <person name="Zhang W."/>
            <person name="Zhang Y."/>
            <person name="Qiu H."/>
            <person name="Guo Y."/>
            <person name="Wan H."/>
            <person name="Zhang X."/>
            <person name="Scossa F."/>
            <person name="Alseekh S."/>
            <person name="Zhang Q."/>
            <person name="Wang P."/>
            <person name="Xu L."/>
            <person name="Schmidt M.H."/>
            <person name="Jia X."/>
            <person name="Li D."/>
            <person name="Zhu A."/>
            <person name="Guo F."/>
            <person name="Chen W."/>
            <person name="Ni D."/>
            <person name="Usadel B."/>
            <person name="Fernie A.R."/>
            <person name="Wen W."/>
        </authorList>
    </citation>
    <scope>NUCLEOTIDE SEQUENCE [LARGE SCALE GENOMIC DNA]</scope>
    <source>
        <strain evidence="2">cv. G240</strain>
    </source>
</reference>
<reference evidence="1 2" key="2">
    <citation type="submission" date="2020-07" db="EMBL/GenBank/DDBJ databases">
        <title>Genome assembly of wild tea tree DASZ reveals pedigree and selection history of tea varieties.</title>
        <authorList>
            <person name="Zhang W."/>
        </authorList>
    </citation>
    <scope>NUCLEOTIDE SEQUENCE [LARGE SCALE GENOMIC DNA]</scope>
    <source>
        <strain evidence="2">cv. G240</strain>
        <tissue evidence="1">Leaf</tissue>
    </source>
</reference>
<keyword evidence="2" id="KW-1185">Reference proteome</keyword>
<dbReference type="AlphaFoldDB" id="A0A7J7G062"/>
<name>A0A7J7G062_CAMSI</name>
<sequence>MPSIHTHAECLKIPQRKVHKHWVCKIAQLQSISDRKTLVDPFDDDDDNSSIQVVDDLSISNIKTLFNPFDDPFDDDDDNSSIQVVDDLSISDIKTLVNPFDDDDDNSSIQVVDDLSIIDFYFSAVISNENEDQMFPISDSKYAEELQFQEALMSSVIASKSSVPPLMMIEEKAKAEEVGELSHCFCEICVERKEVDEKKLF</sequence>
<dbReference type="EMBL" id="JACBKZ010000014">
    <property type="protein sequence ID" value="KAF5932636.1"/>
    <property type="molecule type" value="Genomic_DNA"/>
</dbReference>
<comment type="caution">
    <text evidence="1">The sequence shown here is derived from an EMBL/GenBank/DDBJ whole genome shotgun (WGS) entry which is preliminary data.</text>
</comment>
<dbReference type="Proteomes" id="UP000593564">
    <property type="component" value="Unassembled WGS sequence"/>
</dbReference>